<dbReference type="InterPro" id="IPR011042">
    <property type="entry name" value="6-blade_b-propeller_TolB-like"/>
</dbReference>
<evidence type="ECO:0000256" key="2">
    <source>
        <dbReference type="PIRSR" id="PIRSR605511-2"/>
    </source>
</evidence>
<dbReference type="SUPFAM" id="SSF63829">
    <property type="entry name" value="Calcium-dependent phosphotriesterase"/>
    <property type="match status" value="1"/>
</dbReference>
<feature type="active site" description="Proton donor/acceptor" evidence="1">
    <location>
        <position position="230"/>
    </location>
</feature>
<dbReference type="InterPro" id="IPR005511">
    <property type="entry name" value="SMP-30"/>
</dbReference>
<dbReference type="RefSeq" id="WP_332292297.1">
    <property type="nucleotide sequence ID" value="NZ_JAZIBG010000048.1"/>
</dbReference>
<feature type="binding site" evidence="2">
    <location>
        <position position="173"/>
    </location>
    <ligand>
        <name>a divalent metal cation</name>
        <dbReference type="ChEBI" id="CHEBI:60240"/>
    </ligand>
</feature>
<gene>
    <name evidence="4" type="ORF">V4F39_22645</name>
</gene>
<evidence type="ECO:0000313" key="5">
    <source>
        <dbReference type="Proteomes" id="UP001336250"/>
    </source>
</evidence>
<comment type="caution">
    <text evidence="4">The sequence shown here is derived from an EMBL/GenBank/DDBJ whole genome shotgun (WGS) entry which is preliminary data.</text>
</comment>
<organism evidence="4 5">
    <name type="scientific">Aquincola agrisoli</name>
    <dbReference type="NCBI Taxonomy" id="3119538"/>
    <lineage>
        <taxon>Bacteria</taxon>
        <taxon>Pseudomonadati</taxon>
        <taxon>Pseudomonadota</taxon>
        <taxon>Betaproteobacteria</taxon>
        <taxon>Burkholderiales</taxon>
        <taxon>Sphaerotilaceae</taxon>
        <taxon>Aquincola</taxon>
    </lineage>
</organism>
<evidence type="ECO:0000313" key="4">
    <source>
        <dbReference type="EMBL" id="MEF7616731.1"/>
    </source>
</evidence>
<keyword evidence="2" id="KW-0862">Zinc</keyword>
<accession>A0AAW9QHI8</accession>
<feature type="binding site" evidence="2">
    <location>
        <position position="230"/>
    </location>
    <ligand>
        <name>a divalent metal cation</name>
        <dbReference type="ChEBI" id="CHEBI:60240"/>
    </ligand>
</feature>
<comment type="cofactor">
    <cofactor evidence="2">
        <name>Zn(2+)</name>
        <dbReference type="ChEBI" id="CHEBI:29105"/>
    </cofactor>
    <text evidence="2">Binds 1 divalent metal cation per subunit.</text>
</comment>
<dbReference type="PANTHER" id="PTHR47572:SF5">
    <property type="entry name" value="BLR2277 PROTEIN"/>
    <property type="match status" value="1"/>
</dbReference>
<keyword evidence="2" id="KW-0479">Metal-binding</keyword>
<dbReference type="GO" id="GO:0046872">
    <property type="term" value="F:metal ion binding"/>
    <property type="evidence" value="ECO:0007669"/>
    <property type="project" value="UniProtKB-KW"/>
</dbReference>
<dbReference type="EMBL" id="JAZIBG010000048">
    <property type="protein sequence ID" value="MEF7616731.1"/>
    <property type="molecule type" value="Genomic_DNA"/>
</dbReference>
<dbReference type="Gene3D" id="2.120.10.30">
    <property type="entry name" value="TolB, C-terminal domain"/>
    <property type="match status" value="1"/>
</dbReference>
<dbReference type="InterPro" id="IPR013658">
    <property type="entry name" value="SGL"/>
</dbReference>
<dbReference type="AlphaFoldDB" id="A0AAW9QHI8"/>
<dbReference type="PANTHER" id="PTHR47572">
    <property type="entry name" value="LIPOPROTEIN-RELATED"/>
    <property type="match status" value="1"/>
</dbReference>
<evidence type="ECO:0000256" key="1">
    <source>
        <dbReference type="PIRSR" id="PIRSR605511-1"/>
    </source>
</evidence>
<dbReference type="PRINTS" id="PR01790">
    <property type="entry name" value="SMP30FAMILY"/>
</dbReference>
<protein>
    <submittedName>
        <fullName evidence="4">SMP-30/gluconolactonase/LRE family protein</fullName>
    </submittedName>
</protein>
<feature type="binding site" evidence="2">
    <location>
        <position position="124"/>
    </location>
    <ligand>
        <name>substrate</name>
    </ligand>
</feature>
<reference evidence="4 5" key="1">
    <citation type="submission" date="2024-02" db="EMBL/GenBank/DDBJ databases">
        <title>Genome sequence of Aquincola sp. MAHUQ-54.</title>
        <authorList>
            <person name="Huq M.A."/>
        </authorList>
    </citation>
    <scope>NUCLEOTIDE SEQUENCE [LARGE SCALE GENOMIC DNA]</scope>
    <source>
        <strain evidence="4 5">MAHUQ-54</strain>
    </source>
</reference>
<evidence type="ECO:0000259" key="3">
    <source>
        <dbReference type="Pfam" id="PF08450"/>
    </source>
</evidence>
<proteinExistence type="predicted"/>
<dbReference type="InterPro" id="IPR051262">
    <property type="entry name" value="SMP-30/CGR1_Lactonase"/>
</dbReference>
<name>A0AAW9QHI8_9BURK</name>
<dbReference type="Pfam" id="PF08450">
    <property type="entry name" value="SGL"/>
    <property type="match status" value="1"/>
</dbReference>
<feature type="domain" description="SMP-30/Gluconolactonase/LRE-like region" evidence="3">
    <location>
        <begin position="14"/>
        <end position="288"/>
    </location>
</feature>
<sequence>MTPELKEVATGLRFPEGPIALPDGSIVLVEIEGQHLTRVQPDGTIERIVHLPGGPNGAAIGPDGLCYVCNNGGFDWHESAEHGTRPIGQAREYSGGRIERVDLRTGRAEVLYEASDTGRLRGPNDLVFDRQGGFWFTDLGKTRAREVDRGSVCYAKADGSMIREVIFPMWTPNGVGLSPDEKTLYVAETFTGRVWAFDITAPGEIAKQPWPHSPNGGRLLAGLPGYQLFDSLAVDGEGHVCVATLANGGITVIPPDGGAPTHVPMPDAMTTNLCFGGADLRTAYITLSSTGRLVSMEWPRPGLGLNWLNTR</sequence>
<dbReference type="Proteomes" id="UP001336250">
    <property type="component" value="Unassembled WGS sequence"/>
</dbReference>
<keyword evidence="5" id="KW-1185">Reference proteome</keyword>